<evidence type="ECO:0000313" key="4">
    <source>
        <dbReference type="EMBL" id="ULU06542.1"/>
    </source>
</evidence>
<accession>A0AAE9DK34</accession>
<keyword evidence="2" id="KW-0732">Signal</keyword>
<feature type="domain" description="Saposin B-type" evidence="3">
    <location>
        <begin position="140"/>
        <end position="231"/>
    </location>
</feature>
<dbReference type="Proteomes" id="UP000827892">
    <property type="component" value="Chromosome II"/>
</dbReference>
<sequence>MAILRFLIFAALLAGTYGKAEPSYNEIDRFLQLFNFSLPTIKIPDLLKPEKTEDAPQYQIKLPTLPPFKIPTIKVPTLPHLLPSALPTFAPIKIPTVKLPTIPNILPTALPIKIPTIKLPTLPHILPTPFPPKPKDSDETNIVCDVCEFAVTNLKLKFSTLEKKVRKVLSDTVSKICTKLLENPQLFIFSVPCNMIQTDLIKNVFDRLDKFEEKILPTTVCKFVPFCKYPKA</sequence>
<feature type="signal peptide" evidence="2">
    <location>
        <begin position="1"/>
        <end position="18"/>
    </location>
</feature>
<dbReference type="PROSITE" id="PS50015">
    <property type="entry name" value="SAP_B"/>
    <property type="match status" value="1"/>
</dbReference>
<evidence type="ECO:0000256" key="1">
    <source>
        <dbReference type="ARBA" id="ARBA00023157"/>
    </source>
</evidence>
<dbReference type="InterPro" id="IPR011001">
    <property type="entry name" value="Saposin-like"/>
</dbReference>
<proteinExistence type="predicted"/>
<name>A0AAE9DK34_CAEBR</name>
<feature type="chain" id="PRO_5042070504" description="Saposin B-type domain-containing protein" evidence="2">
    <location>
        <begin position="19"/>
        <end position="232"/>
    </location>
</feature>
<dbReference type="Gene3D" id="1.10.225.10">
    <property type="entry name" value="Saposin-like"/>
    <property type="match status" value="1"/>
</dbReference>
<reference evidence="4 5" key="1">
    <citation type="submission" date="2022-05" db="EMBL/GenBank/DDBJ databases">
        <title>Chromosome-level reference genomes for two strains of Caenorhabditis briggsae: an improved platform for comparative genomics.</title>
        <authorList>
            <person name="Stevens L."/>
            <person name="Andersen E.C."/>
        </authorList>
    </citation>
    <scope>NUCLEOTIDE SEQUENCE [LARGE SCALE GENOMIC DNA]</scope>
    <source>
        <strain evidence="4">QX1410_ONT</strain>
        <tissue evidence="4">Whole-organism</tissue>
    </source>
</reference>
<dbReference type="SUPFAM" id="SSF47862">
    <property type="entry name" value="Saposin"/>
    <property type="match status" value="1"/>
</dbReference>
<evidence type="ECO:0000256" key="2">
    <source>
        <dbReference type="SAM" id="SignalP"/>
    </source>
</evidence>
<dbReference type="InterPro" id="IPR008139">
    <property type="entry name" value="SaposinB_dom"/>
</dbReference>
<keyword evidence="1" id="KW-1015">Disulfide bond</keyword>
<protein>
    <recommendedName>
        <fullName evidence="3">Saposin B-type domain-containing protein</fullName>
    </recommendedName>
</protein>
<dbReference type="EMBL" id="CP090892">
    <property type="protein sequence ID" value="ULU06542.1"/>
    <property type="molecule type" value="Genomic_DNA"/>
</dbReference>
<evidence type="ECO:0000259" key="3">
    <source>
        <dbReference type="PROSITE" id="PS50015"/>
    </source>
</evidence>
<dbReference type="AlphaFoldDB" id="A0AAE9DK34"/>
<gene>
    <name evidence="4" type="ORF">L3Y34_018410</name>
</gene>
<organism evidence="4 5">
    <name type="scientific">Caenorhabditis briggsae</name>
    <dbReference type="NCBI Taxonomy" id="6238"/>
    <lineage>
        <taxon>Eukaryota</taxon>
        <taxon>Metazoa</taxon>
        <taxon>Ecdysozoa</taxon>
        <taxon>Nematoda</taxon>
        <taxon>Chromadorea</taxon>
        <taxon>Rhabditida</taxon>
        <taxon>Rhabditina</taxon>
        <taxon>Rhabditomorpha</taxon>
        <taxon>Rhabditoidea</taxon>
        <taxon>Rhabditidae</taxon>
        <taxon>Peloderinae</taxon>
        <taxon>Caenorhabditis</taxon>
    </lineage>
</organism>
<evidence type="ECO:0000313" key="5">
    <source>
        <dbReference type="Proteomes" id="UP000827892"/>
    </source>
</evidence>